<evidence type="ECO:0000256" key="3">
    <source>
        <dbReference type="SAM" id="Phobius"/>
    </source>
</evidence>
<dbReference type="InterPro" id="IPR036034">
    <property type="entry name" value="PDZ_sf"/>
</dbReference>
<dbReference type="InterPro" id="IPR001940">
    <property type="entry name" value="Peptidase_S1C"/>
</dbReference>
<evidence type="ECO:0000259" key="4">
    <source>
        <dbReference type="PROSITE" id="PS50106"/>
    </source>
</evidence>
<feature type="transmembrane region" description="Helical" evidence="3">
    <location>
        <begin position="63"/>
        <end position="85"/>
    </location>
</feature>
<dbReference type="PANTHER" id="PTHR43343">
    <property type="entry name" value="PEPTIDASE S12"/>
    <property type="match status" value="1"/>
</dbReference>
<dbReference type="PROSITE" id="PS50106">
    <property type="entry name" value="PDZ"/>
    <property type="match status" value="1"/>
</dbReference>
<keyword evidence="3" id="KW-0812">Transmembrane</keyword>
<dbReference type="GO" id="GO:0006508">
    <property type="term" value="P:proteolysis"/>
    <property type="evidence" value="ECO:0007669"/>
    <property type="project" value="UniProtKB-KW"/>
</dbReference>
<protein>
    <submittedName>
        <fullName evidence="8">Unannotated protein</fullName>
    </submittedName>
</protein>
<gene>
    <name evidence="5" type="ORF">UFOPK2754_02110</name>
    <name evidence="6" type="ORF">UFOPK3139_02028</name>
    <name evidence="7" type="ORF">UFOPK3543_02043</name>
    <name evidence="8" type="ORF">UFOPK3967_01329</name>
</gene>
<dbReference type="PRINTS" id="PR00834">
    <property type="entry name" value="PROTEASES2C"/>
</dbReference>
<dbReference type="AlphaFoldDB" id="A0A6J7NYP8"/>
<name>A0A6J7NYP8_9ZZZZ</name>
<evidence type="ECO:0000256" key="1">
    <source>
        <dbReference type="ARBA" id="ARBA00022670"/>
    </source>
</evidence>
<dbReference type="Gene3D" id="2.30.42.10">
    <property type="match status" value="1"/>
</dbReference>
<keyword evidence="3" id="KW-1133">Transmembrane helix</keyword>
<feature type="domain" description="PDZ" evidence="4">
    <location>
        <begin position="331"/>
        <end position="399"/>
    </location>
</feature>
<dbReference type="SMART" id="SM00228">
    <property type="entry name" value="PDZ"/>
    <property type="match status" value="1"/>
</dbReference>
<evidence type="ECO:0000313" key="8">
    <source>
        <dbReference type="EMBL" id="CAB4995989.1"/>
    </source>
</evidence>
<dbReference type="InterPro" id="IPR051201">
    <property type="entry name" value="Chloro_Bact_Ser_Proteases"/>
</dbReference>
<dbReference type="EMBL" id="CAEZYR010000084">
    <property type="protein sequence ID" value="CAB4756057.1"/>
    <property type="molecule type" value="Genomic_DNA"/>
</dbReference>
<dbReference type="SUPFAM" id="SSF50156">
    <property type="entry name" value="PDZ domain-like"/>
    <property type="match status" value="1"/>
</dbReference>
<dbReference type="Pfam" id="PF13365">
    <property type="entry name" value="Trypsin_2"/>
    <property type="match status" value="1"/>
</dbReference>
<dbReference type="EMBL" id="CAFBOS010000072">
    <property type="protein sequence ID" value="CAB4995989.1"/>
    <property type="molecule type" value="Genomic_DNA"/>
</dbReference>
<dbReference type="EMBL" id="CAFBMH010000087">
    <property type="protein sequence ID" value="CAB4920300.1"/>
    <property type="molecule type" value="Genomic_DNA"/>
</dbReference>
<accession>A0A6J7NYP8</accession>
<keyword evidence="2" id="KW-0378">Hydrolase</keyword>
<dbReference type="GO" id="GO:0004252">
    <property type="term" value="F:serine-type endopeptidase activity"/>
    <property type="evidence" value="ECO:0007669"/>
    <property type="project" value="InterPro"/>
</dbReference>
<sequence length="413" mass="41196">MPPAAPYRLGGSLGWPSGAPVTPPAGPPVGPPFTPWSGYGISPQPGGVPQFLRPAPTKRSRGPILAGILAIIVIVSLLAGLVVTVRENDNGSVLPAIDRNGAVTNTTVASPVAESSNPPVAGNGDEPIADVARAVGPSVVLIATLEGEGSGIIYDKSGLIVTNAHVVGTSTSVRVQLADGTVFGDAKVIGIDTVRDVAVVKVNATKDLPAASFGKTDNVRVGQTAVAIGSPFGLEQTVTAGIVSAVGRVISNQNPVEMIQTDAPINPGNSGGALADKQGRVIGMNTSIRTTGSDGGSVGVGFAVPADTFLAIAGRITSGQSLAVAFLGIRGSSPTGGGNAGVVISVVSANSPAAAAGLKVGDLITVLNGTKVTTMLGMSARVQLQKPGDSIELTIERDGSTLKVKVTLSTLPR</sequence>
<keyword evidence="1" id="KW-0645">Protease</keyword>
<dbReference type="Gene3D" id="2.40.10.120">
    <property type="match status" value="1"/>
</dbReference>
<dbReference type="InterPro" id="IPR001478">
    <property type="entry name" value="PDZ"/>
</dbReference>
<dbReference type="InterPro" id="IPR009003">
    <property type="entry name" value="Peptidase_S1_PA"/>
</dbReference>
<organism evidence="8">
    <name type="scientific">freshwater metagenome</name>
    <dbReference type="NCBI Taxonomy" id="449393"/>
    <lineage>
        <taxon>unclassified sequences</taxon>
        <taxon>metagenomes</taxon>
        <taxon>ecological metagenomes</taxon>
    </lineage>
</organism>
<keyword evidence="3" id="KW-0472">Membrane</keyword>
<evidence type="ECO:0000313" key="6">
    <source>
        <dbReference type="EMBL" id="CAB4834261.1"/>
    </source>
</evidence>
<evidence type="ECO:0000256" key="2">
    <source>
        <dbReference type="ARBA" id="ARBA00022801"/>
    </source>
</evidence>
<evidence type="ECO:0000313" key="5">
    <source>
        <dbReference type="EMBL" id="CAB4756057.1"/>
    </source>
</evidence>
<dbReference type="SUPFAM" id="SSF50494">
    <property type="entry name" value="Trypsin-like serine proteases"/>
    <property type="match status" value="1"/>
</dbReference>
<dbReference type="Pfam" id="PF13180">
    <property type="entry name" value="PDZ_2"/>
    <property type="match status" value="1"/>
</dbReference>
<dbReference type="PANTHER" id="PTHR43343:SF3">
    <property type="entry name" value="PROTEASE DO-LIKE 8, CHLOROPLASTIC"/>
    <property type="match status" value="1"/>
</dbReference>
<dbReference type="EMBL" id="CAFABA010000092">
    <property type="protein sequence ID" value="CAB4834261.1"/>
    <property type="molecule type" value="Genomic_DNA"/>
</dbReference>
<proteinExistence type="predicted"/>
<reference evidence="8" key="1">
    <citation type="submission" date="2020-05" db="EMBL/GenBank/DDBJ databases">
        <authorList>
            <person name="Chiriac C."/>
            <person name="Salcher M."/>
            <person name="Ghai R."/>
            <person name="Kavagutti S V."/>
        </authorList>
    </citation>
    <scope>NUCLEOTIDE SEQUENCE</scope>
</reference>
<evidence type="ECO:0000313" key="7">
    <source>
        <dbReference type="EMBL" id="CAB4920300.1"/>
    </source>
</evidence>